<dbReference type="InterPro" id="IPR017850">
    <property type="entry name" value="Alkaline_phosphatase_core_sf"/>
</dbReference>
<accession>A0A4V1XXX5</accession>
<keyword evidence="8" id="KW-1185">Reference proteome</keyword>
<protein>
    <recommendedName>
        <fullName evidence="6">Sulfatase N-terminal domain-containing protein</fullName>
    </recommendedName>
</protein>
<dbReference type="CDD" id="cd16147">
    <property type="entry name" value="G6S"/>
    <property type="match status" value="1"/>
</dbReference>
<dbReference type="InterPro" id="IPR000917">
    <property type="entry name" value="Sulfatase_N"/>
</dbReference>
<feature type="chain" id="PRO_5039081099" description="Sulfatase N-terminal domain-containing protein" evidence="5">
    <location>
        <begin position="41"/>
        <end position="485"/>
    </location>
</feature>
<comment type="caution">
    <text evidence="7">The sequence shown here is derived from an EMBL/GenBank/DDBJ whole genome shotgun (WGS) entry which is preliminary data.</text>
</comment>
<organism evidence="7 8">
    <name type="scientific">Nocardioides guangzhouensis</name>
    <dbReference type="NCBI Taxonomy" id="2497878"/>
    <lineage>
        <taxon>Bacteria</taxon>
        <taxon>Bacillati</taxon>
        <taxon>Actinomycetota</taxon>
        <taxon>Actinomycetes</taxon>
        <taxon>Propionibacteriales</taxon>
        <taxon>Nocardioidaceae</taxon>
        <taxon>Nocardioides</taxon>
    </lineage>
</organism>
<evidence type="ECO:0000313" key="8">
    <source>
        <dbReference type="Proteomes" id="UP000295198"/>
    </source>
</evidence>
<evidence type="ECO:0000256" key="2">
    <source>
        <dbReference type="ARBA" id="ARBA00022729"/>
    </source>
</evidence>
<comment type="similarity">
    <text evidence="1">Belongs to the sulfatase family.</text>
</comment>
<evidence type="ECO:0000256" key="3">
    <source>
        <dbReference type="ARBA" id="ARBA00022801"/>
    </source>
</evidence>
<dbReference type="Pfam" id="PF00884">
    <property type="entry name" value="Sulfatase"/>
    <property type="match status" value="1"/>
</dbReference>
<dbReference type="SUPFAM" id="SSF53649">
    <property type="entry name" value="Alkaline phosphatase-like"/>
    <property type="match status" value="1"/>
</dbReference>
<keyword evidence="2 5" id="KW-0732">Signal</keyword>
<evidence type="ECO:0000256" key="1">
    <source>
        <dbReference type="ARBA" id="ARBA00008779"/>
    </source>
</evidence>
<reference evidence="7 8" key="1">
    <citation type="submission" date="2019-01" db="EMBL/GenBank/DDBJ databases">
        <title>Nocardioides guangzhouensis sp. nov., an actinobacterium isolated from soil.</title>
        <authorList>
            <person name="Fu Y."/>
            <person name="Cai Y."/>
            <person name="Lin Z."/>
            <person name="Chen P."/>
        </authorList>
    </citation>
    <scope>NUCLEOTIDE SEQUENCE [LARGE SCALE GENOMIC DNA]</scope>
    <source>
        <strain evidence="7 8">130</strain>
    </source>
</reference>
<dbReference type="PANTHER" id="PTHR43108:SF8">
    <property type="entry name" value="SD21168P"/>
    <property type="match status" value="1"/>
</dbReference>
<name>A0A4V1XXX5_9ACTN</name>
<dbReference type="AlphaFoldDB" id="A0A4V1XXX5"/>
<dbReference type="OrthoDB" id="9777306at2"/>
<feature type="domain" description="Sulfatase N-terminal" evidence="6">
    <location>
        <begin position="59"/>
        <end position="383"/>
    </location>
</feature>
<proteinExistence type="inferred from homology"/>
<dbReference type="EMBL" id="SDKM01000072">
    <property type="protein sequence ID" value="RYP81269.1"/>
    <property type="molecule type" value="Genomic_DNA"/>
</dbReference>
<dbReference type="PANTHER" id="PTHR43108">
    <property type="entry name" value="N-ACETYLGLUCOSAMINE-6-SULFATASE FAMILY MEMBER"/>
    <property type="match status" value="1"/>
</dbReference>
<sequence>MSGRTARCRTRTRFRLASRRLGLTASVPLVGALCLLGSPAVPETTTARSAETTIHDGPPNVVIVLTDDQRVRTMNRMPRLWKQVRRKGVLFTHAGAPTSLCCPARASLLTGLYAHSTRVYRNGRPYGGWRTFRARGLHRRTLATALDAVGYHTALVGKLLNGYPSAAARGYVAPGWDEQVTFTTKSGKYNYRLSDGKCYGEKPADYQTDVLRRHAVRIIRNAPADQPLFLYFAPTAPHRPYIPAPRHKGDWAGRIPSYRPAAVREDVSDKPPWVRMYPRRSQQRIDADVVGMQEMLMSVDEAVGALVRALEDTDRMDNTLFIYTSDNGLMLGEHHLLEWKYLPYRWSTSIPLVMRWDGHIPKNRTDGRLALNIDLATTINRVVGGTLDTEGLDLLGRKRRSGYPLEALRALRFDSLPLHPSYCGYRTARWLYVRYNNGFRELYDYRRDPQELTNKAYAGTHRDRVRALRAKARATCRPVPPGYSW</sequence>
<dbReference type="GO" id="GO:0016787">
    <property type="term" value="F:hydrolase activity"/>
    <property type="evidence" value="ECO:0007669"/>
    <property type="project" value="UniProtKB-KW"/>
</dbReference>
<evidence type="ECO:0000256" key="5">
    <source>
        <dbReference type="SAM" id="SignalP"/>
    </source>
</evidence>
<dbReference type="PROSITE" id="PS00523">
    <property type="entry name" value="SULFATASE_1"/>
    <property type="match status" value="1"/>
</dbReference>
<dbReference type="Gene3D" id="3.40.720.10">
    <property type="entry name" value="Alkaline Phosphatase, subunit A"/>
    <property type="match status" value="1"/>
</dbReference>
<dbReference type="Proteomes" id="UP000295198">
    <property type="component" value="Unassembled WGS sequence"/>
</dbReference>
<evidence type="ECO:0000313" key="7">
    <source>
        <dbReference type="EMBL" id="RYP81269.1"/>
    </source>
</evidence>
<evidence type="ECO:0000259" key="6">
    <source>
        <dbReference type="Pfam" id="PF00884"/>
    </source>
</evidence>
<dbReference type="InterPro" id="IPR024607">
    <property type="entry name" value="Sulfatase_CS"/>
</dbReference>
<evidence type="ECO:0000256" key="4">
    <source>
        <dbReference type="ARBA" id="ARBA00023180"/>
    </source>
</evidence>
<keyword evidence="3" id="KW-0378">Hydrolase</keyword>
<feature type="signal peptide" evidence="5">
    <location>
        <begin position="1"/>
        <end position="40"/>
    </location>
</feature>
<keyword evidence="4" id="KW-0325">Glycoprotein</keyword>
<gene>
    <name evidence="7" type="ORF">EKO23_23830</name>
</gene>